<name>A0A0R1MXX8_9LACO</name>
<dbReference type="PATRIC" id="fig|1423792.3.peg.2628"/>
<keyword evidence="2" id="KW-1185">Reference proteome</keyword>
<protein>
    <submittedName>
        <fullName evidence="1">Uncharacterized protein</fullName>
    </submittedName>
</protein>
<accession>A0A0R1MXX8</accession>
<reference evidence="1 2" key="1">
    <citation type="journal article" date="2015" name="Genome Announc.">
        <title>Expanding the biotechnology potential of lactobacilli through comparative genomics of 213 strains and associated genera.</title>
        <authorList>
            <person name="Sun Z."/>
            <person name="Harris H.M."/>
            <person name="McCann A."/>
            <person name="Guo C."/>
            <person name="Argimon S."/>
            <person name="Zhang W."/>
            <person name="Yang X."/>
            <person name="Jeffery I.B."/>
            <person name="Cooney J.C."/>
            <person name="Kagawa T.F."/>
            <person name="Liu W."/>
            <person name="Song Y."/>
            <person name="Salvetti E."/>
            <person name="Wrobel A."/>
            <person name="Rasinkangas P."/>
            <person name="Parkhill J."/>
            <person name="Rea M.C."/>
            <person name="O'Sullivan O."/>
            <person name="Ritari J."/>
            <person name="Douillard F.P."/>
            <person name="Paul Ross R."/>
            <person name="Yang R."/>
            <person name="Briner A.E."/>
            <person name="Felis G.E."/>
            <person name="de Vos W.M."/>
            <person name="Barrangou R."/>
            <person name="Klaenhammer T.R."/>
            <person name="Caufield P.W."/>
            <person name="Cui Y."/>
            <person name="Zhang H."/>
            <person name="O'Toole P.W."/>
        </authorList>
    </citation>
    <scope>NUCLEOTIDE SEQUENCE [LARGE SCALE GENOMIC DNA]</scope>
    <source>
        <strain evidence="1 2">DSM 12744</strain>
    </source>
</reference>
<sequence length="237" mass="26545">MSKLIKATKQPIKRLPGFDNMRPGALERAFKDVVSKNDNRPILQNLHLTSDGSAVATDTHVLLRVRKFHNLGINVNLNLLKFMPELEEGDPLIGSAYPDTDRLIPAGPGDVTFELLTPELRKALPVIKSMFYPAAGPDNSQVVRMQFRKDDRSEDYLQIGSDTSQVTMITHNALGVDQLEPTGINPRYLYNAFRLFVDYFGRADGLVRVDWYGALRPITLSVDDGGISYLITPLRTF</sequence>
<evidence type="ECO:0000313" key="1">
    <source>
        <dbReference type="EMBL" id="KRL13038.1"/>
    </source>
</evidence>
<evidence type="ECO:0000313" key="2">
    <source>
        <dbReference type="Proteomes" id="UP000051330"/>
    </source>
</evidence>
<dbReference type="AlphaFoldDB" id="A0A0R1MXX8"/>
<dbReference type="EMBL" id="AZEC01000005">
    <property type="protein sequence ID" value="KRL13038.1"/>
    <property type="molecule type" value="Genomic_DNA"/>
</dbReference>
<proteinExistence type="predicted"/>
<comment type="caution">
    <text evidence="1">The sequence shown here is derived from an EMBL/GenBank/DDBJ whole genome shotgun (WGS) entry which is preliminary data.</text>
</comment>
<gene>
    <name evidence="1" type="ORF">FD09_GL002578</name>
</gene>
<organism evidence="1 2">
    <name type="scientific">Schleiferilactobacillus perolens DSM 12744</name>
    <dbReference type="NCBI Taxonomy" id="1423792"/>
    <lineage>
        <taxon>Bacteria</taxon>
        <taxon>Bacillati</taxon>
        <taxon>Bacillota</taxon>
        <taxon>Bacilli</taxon>
        <taxon>Lactobacillales</taxon>
        <taxon>Lactobacillaceae</taxon>
        <taxon>Schleiferilactobacillus</taxon>
    </lineage>
</organism>
<dbReference type="Proteomes" id="UP000051330">
    <property type="component" value="Unassembled WGS sequence"/>
</dbReference>
<dbReference type="STRING" id="1423792.FD09_GL002578"/>
<dbReference type="Gene3D" id="3.70.10.10">
    <property type="match status" value="1"/>
</dbReference>